<protein>
    <recommendedName>
        <fullName evidence="5">Tetratricopeptide repeat protein 29</fullName>
    </recommendedName>
</protein>
<feature type="repeat" description="TPR" evidence="6">
    <location>
        <begin position="112"/>
        <end position="145"/>
    </location>
</feature>
<dbReference type="Pfam" id="PF13424">
    <property type="entry name" value="TPR_12"/>
    <property type="match status" value="1"/>
</dbReference>
<dbReference type="PANTHER" id="PTHR46630:SF1">
    <property type="entry name" value="TETRATRICOPEPTIDE REPEAT PROTEIN 29"/>
    <property type="match status" value="1"/>
</dbReference>
<dbReference type="OrthoDB" id="3289335at2759"/>
<dbReference type="PROSITE" id="PS50005">
    <property type="entry name" value="TPR"/>
    <property type="match status" value="1"/>
</dbReference>
<dbReference type="InterPro" id="IPR019734">
    <property type="entry name" value="TPR_rpt"/>
</dbReference>
<dbReference type="AlphaFoldDB" id="A0A0C3QMX5"/>
<evidence type="ECO:0000256" key="2">
    <source>
        <dbReference type="ARBA" id="ARBA00022490"/>
    </source>
</evidence>
<dbReference type="Gene3D" id="1.25.40.10">
    <property type="entry name" value="Tetratricopeptide repeat domain"/>
    <property type="match status" value="2"/>
</dbReference>
<proteinExistence type="predicted"/>
<sequence>MHIDHGMVQQGITDIQRSLDIFRSSDDNEGVSNTLCILGEAYVRISEDSKAEEAFMEASEISSRFAYIWDLGRALSGLAKIYNSRGNTAKAKSCLIGVMGLYTRLGTELAIANVNYELGLVYMGETNYEEAVSTLLKAYTLYTSIGADLGIGNAAAALGQLFFLREDNSESASLFLEAENIYKQIGEKNGLATVLWYRAKIHEREERYTEALALVEEARKIYQDVGVTQDIAVCDGLSQTLHSKLKDGAWGERL</sequence>
<dbReference type="HOGENOM" id="CLU_1094963_0_0_1"/>
<evidence type="ECO:0000256" key="3">
    <source>
        <dbReference type="ARBA" id="ARBA00022737"/>
    </source>
</evidence>
<keyword evidence="8" id="KW-1185">Reference proteome</keyword>
<reference evidence="7 8" key="1">
    <citation type="submission" date="2014-04" db="EMBL/GenBank/DDBJ databases">
        <authorList>
            <consortium name="DOE Joint Genome Institute"/>
            <person name="Kuo A."/>
            <person name="Girlanda M."/>
            <person name="Perotto S."/>
            <person name="Kohler A."/>
            <person name="Nagy L.G."/>
            <person name="Floudas D."/>
            <person name="Copeland A."/>
            <person name="Barry K.W."/>
            <person name="Cichocki N."/>
            <person name="Veneault-Fourrey C."/>
            <person name="LaButti K."/>
            <person name="Lindquist E.A."/>
            <person name="Lipzen A."/>
            <person name="Lundell T."/>
            <person name="Morin E."/>
            <person name="Murat C."/>
            <person name="Sun H."/>
            <person name="Tunlid A."/>
            <person name="Henrissat B."/>
            <person name="Grigoriev I.V."/>
            <person name="Hibbett D.S."/>
            <person name="Martin F."/>
            <person name="Nordberg H.P."/>
            <person name="Cantor M.N."/>
            <person name="Hua S.X."/>
        </authorList>
    </citation>
    <scope>NUCLEOTIDE SEQUENCE [LARGE SCALE GENOMIC DNA]</scope>
    <source>
        <strain evidence="7 8">MUT 4182</strain>
    </source>
</reference>
<dbReference type="Proteomes" id="UP000054248">
    <property type="component" value="Unassembled WGS sequence"/>
</dbReference>
<dbReference type="InterPro" id="IPR051476">
    <property type="entry name" value="Bac_ResReg_Asp_Phosphatase"/>
</dbReference>
<keyword evidence="4 6" id="KW-0802">TPR repeat</keyword>
<dbReference type="PANTHER" id="PTHR46630">
    <property type="entry name" value="TETRATRICOPEPTIDE REPEAT PROTEIN 29"/>
    <property type="match status" value="1"/>
</dbReference>
<evidence type="ECO:0000256" key="4">
    <source>
        <dbReference type="ARBA" id="ARBA00022803"/>
    </source>
</evidence>
<evidence type="ECO:0000256" key="1">
    <source>
        <dbReference type="ARBA" id="ARBA00004496"/>
    </source>
</evidence>
<dbReference type="STRING" id="1051891.A0A0C3QMX5"/>
<evidence type="ECO:0000313" key="7">
    <source>
        <dbReference type="EMBL" id="KIO28299.1"/>
    </source>
</evidence>
<organism evidence="7 8">
    <name type="scientific">Tulasnella calospora MUT 4182</name>
    <dbReference type="NCBI Taxonomy" id="1051891"/>
    <lineage>
        <taxon>Eukaryota</taxon>
        <taxon>Fungi</taxon>
        <taxon>Dikarya</taxon>
        <taxon>Basidiomycota</taxon>
        <taxon>Agaricomycotina</taxon>
        <taxon>Agaricomycetes</taxon>
        <taxon>Cantharellales</taxon>
        <taxon>Tulasnellaceae</taxon>
        <taxon>Tulasnella</taxon>
    </lineage>
</organism>
<dbReference type="SUPFAM" id="SSF48452">
    <property type="entry name" value="TPR-like"/>
    <property type="match status" value="1"/>
</dbReference>
<dbReference type="EMBL" id="KN822996">
    <property type="protein sequence ID" value="KIO28299.1"/>
    <property type="molecule type" value="Genomic_DNA"/>
</dbReference>
<gene>
    <name evidence="7" type="ORF">M407DRAFT_182854</name>
</gene>
<comment type="subcellular location">
    <subcellularLocation>
        <location evidence="1">Cytoplasm</location>
    </subcellularLocation>
</comment>
<evidence type="ECO:0000313" key="8">
    <source>
        <dbReference type="Proteomes" id="UP000054248"/>
    </source>
</evidence>
<reference evidence="8" key="2">
    <citation type="submission" date="2015-01" db="EMBL/GenBank/DDBJ databases">
        <title>Evolutionary Origins and Diversification of the Mycorrhizal Mutualists.</title>
        <authorList>
            <consortium name="DOE Joint Genome Institute"/>
            <consortium name="Mycorrhizal Genomics Consortium"/>
            <person name="Kohler A."/>
            <person name="Kuo A."/>
            <person name="Nagy L.G."/>
            <person name="Floudas D."/>
            <person name="Copeland A."/>
            <person name="Barry K.W."/>
            <person name="Cichocki N."/>
            <person name="Veneault-Fourrey C."/>
            <person name="LaButti K."/>
            <person name="Lindquist E.A."/>
            <person name="Lipzen A."/>
            <person name="Lundell T."/>
            <person name="Morin E."/>
            <person name="Murat C."/>
            <person name="Riley R."/>
            <person name="Ohm R."/>
            <person name="Sun H."/>
            <person name="Tunlid A."/>
            <person name="Henrissat B."/>
            <person name="Grigoriev I.V."/>
            <person name="Hibbett D.S."/>
            <person name="Martin F."/>
        </authorList>
    </citation>
    <scope>NUCLEOTIDE SEQUENCE [LARGE SCALE GENOMIC DNA]</scope>
    <source>
        <strain evidence="8">MUT 4182</strain>
    </source>
</reference>
<name>A0A0C3QMX5_9AGAM</name>
<dbReference type="SMART" id="SM00028">
    <property type="entry name" value="TPR"/>
    <property type="match status" value="4"/>
</dbReference>
<evidence type="ECO:0000256" key="6">
    <source>
        <dbReference type="PROSITE-ProRule" id="PRU00339"/>
    </source>
</evidence>
<keyword evidence="3" id="KW-0677">Repeat</keyword>
<dbReference type="InterPro" id="IPR011990">
    <property type="entry name" value="TPR-like_helical_dom_sf"/>
</dbReference>
<accession>A0A0C3QMX5</accession>
<dbReference type="GO" id="GO:0005737">
    <property type="term" value="C:cytoplasm"/>
    <property type="evidence" value="ECO:0007669"/>
    <property type="project" value="UniProtKB-SubCell"/>
</dbReference>
<keyword evidence="2" id="KW-0963">Cytoplasm</keyword>
<evidence type="ECO:0000256" key="5">
    <source>
        <dbReference type="ARBA" id="ARBA00040665"/>
    </source>
</evidence>